<accession>A0A1I4YY82</accession>
<evidence type="ECO:0000256" key="1">
    <source>
        <dbReference type="SAM" id="Phobius"/>
    </source>
</evidence>
<gene>
    <name evidence="2" type="ORF">SAMN05216219_0588</name>
</gene>
<evidence type="ECO:0008006" key="4">
    <source>
        <dbReference type="Google" id="ProtNLM"/>
    </source>
</evidence>
<feature type="transmembrane region" description="Helical" evidence="1">
    <location>
        <begin position="88"/>
        <end position="106"/>
    </location>
</feature>
<keyword evidence="1" id="KW-1133">Transmembrane helix</keyword>
<feature type="transmembrane region" description="Helical" evidence="1">
    <location>
        <begin position="189"/>
        <end position="209"/>
    </location>
</feature>
<reference evidence="3" key="1">
    <citation type="submission" date="2016-10" db="EMBL/GenBank/DDBJ databases">
        <authorList>
            <person name="Varghese N."/>
            <person name="Submissions S."/>
        </authorList>
    </citation>
    <scope>NUCLEOTIDE SEQUENCE [LARGE SCALE GENOMIC DNA]</scope>
    <source>
        <strain evidence="3">CGMCC 1.11101</strain>
    </source>
</reference>
<name>A0A1I4YY82_9MICO</name>
<feature type="transmembrane region" description="Helical" evidence="1">
    <location>
        <begin position="118"/>
        <end position="138"/>
    </location>
</feature>
<keyword evidence="1" id="KW-0812">Transmembrane</keyword>
<organism evidence="2 3">
    <name type="scientific">Mycetocola miduiensis</name>
    <dbReference type="NCBI Taxonomy" id="995034"/>
    <lineage>
        <taxon>Bacteria</taxon>
        <taxon>Bacillati</taxon>
        <taxon>Actinomycetota</taxon>
        <taxon>Actinomycetes</taxon>
        <taxon>Micrococcales</taxon>
        <taxon>Microbacteriaceae</taxon>
        <taxon>Mycetocola</taxon>
    </lineage>
</organism>
<dbReference type="Proteomes" id="UP000198867">
    <property type="component" value="Unassembled WGS sequence"/>
</dbReference>
<dbReference type="EMBL" id="FOVM01000001">
    <property type="protein sequence ID" value="SFN42733.1"/>
    <property type="molecule type" value="Genomic_DNA"/>
</dbReference>
<sequence>MSRCKHASPSESGASSGGTGYSVAMIETFLRAPRGRAELAADGVRVVGVLSIIVAFVGWSAVDVAVFALGLLGLVVPRFLGIRPALDAVFGISVLVAAWSALLNLYEAISYWDTVVHFALNGLTAAVLYVLAIRAGIVPDPATSAVRLRSIVILTTVLGLAAGVIWELAEWVGNTYIDDTIFVDYTDTIGDLAAGGLGSLLVGFAGGYLSAESRFIGATPASRAAA</sequence>
<protein>
    <recommendedName>
        <fullName evidence="4">DUF2238 domain-containing protein</fullName>
    </recommendedName>
</protein>
<dbReference type="InterPro" id="IPR014509">
    <property type="entry name" value="YjdF-like"/>
</dbReference>
<evidence type="ECO:0000313" key="3">
    <source>
        <dbReference type="Proteomes" id="UP000198867"/>
    </source>
</evidence>
<evidence type="ECO:0000313" key="2">
    <source>
        <dbReference type="EMBL" id="SFN42733.1"/>
    </source>
</evidence>
<dbReference type="Pfam" id="PF09997">
    <property type="entry name" value="DUF2238"/>
    <property type="match status" value="1"/>
</dbReference>
<feature type="transmembrane region" description="Helical" evidence="1">
    <location>
        <begin position="49"/>
        <end position="76"/>
    </location>
</feature>
<dbReference type="AlphaFoldDB" id="A0A1I4YY82"/>
<proteinExistence type="predicted"/>
<keyword evidence="1" id="KW-0472">Membrane</keyword>
<dbReference type="STRING" id="995034.SAMN05216219_0588"/>
<feature type="transmembrane region" description="Helical" evidence="1">
    <location>
        <begin position="150"/>
        <end position="169"/>
    </location>
</feature>
<keyword evidence="3" id="KW-1185">Reference proteome</keyword>